<keyword evidence="10 16" id="KW-0472">Membrane</keyword>
<dbReference type="PANTHER" id="PTHR11616">
    <property type="entry name" value="SODIUM/CHLORIDE DEPENDENT TRANSPORTER"/>
    <property type="match status" value="1"/>
</dbReference>
<keyword evidence="3" id="KW-1003">Cell membrane</keyword>
<keyword evidence="11" id="KW-1015">Disulfide bond</keyword>
<dbReference type="GO" id="GO:0046872">
    <property type="term" value="F:metal ion binding"/>
    <property type="evidence" value="ECO:0007669"/>
    <property type="project" value="UniProtKB-KW"/>
</dbReference>
<evidence type="ECO:0000256" key="3">
    <source>
        <dbReference type="ARBA" id="ARBA00022475"/>
    </source>
</evidence>
<dbReference type="AlphaFoldDB" id="A0A0R3TF99"/>
<dbReference type="GO" id="GO:0005330">
    <property type="term" value="F:dopamine:sodium symporter activity"/>
    <property type="evidence" value="ECO:0007669"/>
    <property type="project" value="TreeGrafter"/>
</dbReference>
<evidence type="ECO:0000313" key="17">
    <source>
        <dbReference type="EMBL" id="VDO01594.1"/>
    </source>
</evidence>
<keyword evidence="12" id="KW-0325">Glycoprotein</keyword>
<dbReference type="SUPFAM" id="SSF161070">
    <property type="entry name" value="SNF-like"/>
    <property type="match status" value="1"/>
</dbReference>
<evidence type="ECO:0000256" key="11">
    <source>
        <dbReference type="ARBA" id="ARBA00023157"/>
    </source>
</evidence>
<accession>A0A0R3TF99</accession>
<gene>
    <name evidence="17" type="ORF">HNAJ_LOCUS5734</name>
</gene>
<organism evidence="19">
    <name type="scientific">Rodentolepis nana</name>
    <name type="common">Dwarf tapeworm</name>
    <name type="synonym">Hymenolepis nana</name>
    <dbReference type="NCBI Taxonomy" id="102285"/>
    <lineage>
        <taxon>Eukaryota</taxon>
        <taxon>Metazoa</taxon>
        <taxon>Spiralia</taxon>
        <taxon>Lophotrochozoa</taxon>
        <taxon>Platyhelminthes</taxon>
        <taxon>Cestoda</taxon>
        <taxon>Eucestoda</taxon>
        <taxon>Cyclophyllidea</taxon>
        <taxon>Hymenolepididae</taxon>
        <taxon>Rodentolepis</taxon>
    </lineage>
</organism>
<dbReference type="InterPro" id="IPR000175">
    <property type="entry name" value="Na/ntran_symport"/>
</dbReference>
<evidence type="ECO:0000256" key="15">
    <source>
        <dbReference type="SAM" id="MobiDB-lite"/>
    </source>
</evidence>
<keyword evidence="18" id="KW-1185">Reference proteome</keyword>
<dbReference type="GO" id="GO:0006865">
    <property type="term" value="P:amino acid transport"/>
    <property type="evidence" value="ECO:0007669"/>
    <property type="project" value="TreeGrafter"/>
</dbReference>
<dbReference type="OrthoDB" id="6581954at2759"/>
<keyword evidence="4 14" id="KW-0812">Transmembrane</keyword>
<reference evidence="17 18" key="2">
    <citation type="submission" date="2018-11" db="EMBL/GenBank/DDBJ databases">
        <authorList>
            <consortium name="Pathogen Informatics"/>
        </authorList>
    </citation>
    <scope>NUCLEOTIDE SEQUENCE [LARGE SCALE GENOMIC DNA]</scope>
</reference>
<evidence type="ECO:0000313" key="18">
    <source>
        <dbReference type="Proteomes" id="UP000278807"/>
    </source>
</evidence>
<feature type="compositionally biased region" description="Basic and acidic residues" evidence="15">
    <location>
        <begin position="1"/>
        <end position="11"/>
    </location>
</feature>
<evidence type="ECO:0000256" key="13">
    <source>
        <dbReference type="PIRSR" id="PIRSR600175-1"/>
    </source>
</evidence>
<evidence type="ECO:0000256" key="4">
    <source>
        <dbReference type="ARBA" id="ARBA00022692"/>
    </source>
</evidence>
<dbReference type="GO" id="GO:0005334">
    <property type="term" value="F:norepinephrine:sodium symporter activity"/>
    <property type="evidence" value="ECO:0007669"/>
    <property type="project" value="TreeGrafter"/>
</dbReference>
<evidence type="ECO:0000256" key="2">
    <source>
        <dbReference type="ARBA" id="ARBA00022448"/>
    </source>
</evidence>
<evidence type="ECO:0000313" key="19">
    <source>
        <dbReference type="WBParaSite" id="HNAJ_0000573901-mRNA-1"/>
    </source>
</evidence>
<keyword evidence="9 13" id="KW-0915">Sodium</keyword>
<dbReference type="EMBL" id="UZAE01005304">
    <property type="protein sequence ID" value="VDO01594.1"/>
    <property type="molecule type" value="Genomic_DNA"/>
</dbReference>
<dbReference type="Proteomes" id="UP000278807">
    <property type="component" value="Unassembled WGS sequence"/>
</dbReference>
<dbReference type="InterPro" id="IPR037272">
    <property type="entry name" value="SNS_sf"/>
</dbReference>
<comment type="similarity">
    <text evidence="14">Belongs to the sodium:neurotransmitter symporter (SNF) (TC 2.A.22) family.</text>
</comment>
<evidence type="ECO:0000256" key="16">
    <source>
        <dbReference type="SAM" id="Phobius"/>
    </source>
</evidence>
<sequence length="161" mass="17978">MTTTSAEREYILDDVEAGRGSSSLEYWGGGGGNRSRTESASRPSNNSNLEVAGIENEVQTEVGDGNEGGSERKREKWDTKIDFLLSVIGFAVDLGNIWRFPYICYQNGGGEYSACISLEIYPLPQRTSGLRSIFIILNYCFLVLDLNISRKFSSFKYINLF</sequence>
<evidence type="ECO:0000256" key="14">
    <source>
        <dbReference type="RuleBase" id="RU003732"/>
    </source>
</evidence>
<feature type="binding site" evidence="13">
    <location>
        <position position="89"/>
    </location>
    <ligand>
        <name>Na(+)</name>
        <dbReference type="ChEBI" id="CHEBI:29101"/>
        <label>1</label>
    </ligand>
</feature>
<name>A0A0R3TF99_RODNA</name>
<protein>
    <recommendedName>
        <fullName evidence="14">Transporter</fullName>
    </recommendedName>
</protein>
<feature type="region of interest" description="Disordered" evidence="15">
    <location>
        <begin position="1"/>
        <end position="74"/>
    </location>
</feature>
<dbReference type="PROSITE" id="PS50267">
    <property type="entry name" value="NA_NEUROTRAN_SYMP_3"/>
    <property type="match status" value="1"/>
</dbReference>
<evidence type="ECO:0000256" key="6">
    <source>
        <dbReference type="ARBA" id="ARBA00022775"/>
    </source>
</evidence>
<keyword evidence="2 14" id="KW-0813">Transport</keyword>
<feature type="binding site" evidence="13">
    <location>
        <position position="91"/>
    </location>
    <ligand>
        <name>Na(+)</name>
        <dbReference type="ChEBI" id="CHEBI:29101"/>
        <label>1</label>
    </ligand>
</feature>
<dbReference type="PROSITE" id="PS00610">
    <property type="entry name" value="NA_NEUROTRAN_SYMP_1"/>
    <property type="match status" value="1"/>
</dbReference>
<dbReference type="WBParaSite" id="HNAJ_0000573901-mRNA-1">
    <property type="protein sequence ID" value="HNAJ_0000573901-mRNA-1"/>
    <property type="gene ID" value="HNAJ_0000573901"/>
</dbReference>
<dbReference type="GO" id="GO:0030424">
    <property type="term" value="C:axon"/>
    <property type="evidence" value="ECO:0007669"/>
    <property type="project" value="TreeGrafter"/>
</dbReference>
<evidence type="ECO:0000256" key="7">
    <source>
        <dbReference type="ARBA" id="ARBA00022847"/>
    </source>
</evidence>
<keyword evidence="8 16" id="KW-1133">Transmembrane helix</keyword>
<dbReference type="STRING" id="102285.A0A0R3TF99"/>
<evidence type="ECO:0000256" key="9">
    <source>
        <dbReference type="ARBA" id="ARBA00023053"/>
    </source>
</evidence>
<dbReference type="PANTHER" id="PTHR11616:SF320">
    <property type="entry name" value="SODIUM-DEPENDENT NORADRENALINE TRANSPORTER"/>
    <property type="match status" value="1"/>
</dbReference>
<reference evidence="19" key="1">
    <citation type="submission" date="2017-02" db="UniProtKB">
        <authorList>
            <consortium name="WormBaseParasite"/>
        </authorList>
    </citation>
    <scope>IDENTIFICATION</scope>
</reference>
<proteinExistence type="inferred from homology"/>
<dbReference type="GO" id="GO:0042734">
    <property type="term" value="C:presynaptic membrane"/>
    <property type="evidence" value="ECO:0007669"/>
    <property type="project" value="TreeGrafter"/>
</dbReference>
<feature type="binding site" evidence="13">
    <location>
        <position position="92"/>
    </location>
    <ligand>
        <name>Na(+)</name>
        <dbReference type="ChEBI" id="CHEBI:29101"/>
        <label>1</label>
    </ligand>
</feature>
<feature type="compositionally biased region" description="Polar residues" evidence="15">
    <location>
        <begin position="38"/>
        <end position="49"/>
    </location>
</feature>
<feature type="transmembrane region" description="Helical" evidence="16">
    <location>
        <begin position="129"/>
        <end position="148"/>
    </location>
</feature>
<evidence type="ECO:0000256" key="5">
    <source>
        <dbReference type="ARBA" id="ARBA00022723"/>
    </source>
</evidence>
<evidence type="ECO:0000256" key="1">
    <source>
        <dbReference type="ARBA" id="ARBA00004651"/>
    </source>
</evidence>
<evidence type="ECO:0000256" key="8">
    <source>
        <dbReference type="ARBA" id="ARBA00022989"/>
    </source>
</evidence>
<feature type="binding site" evidence="13">
    <location>
        <position position="96"/>
    </location>
    <ligand>
        <name>Na(+)</name>
        <dbReference type="ChEBI" id="CHEBI:29101"/>
        <label>1</label>
    </ligand>
</feature>
<keyword evidence="7 14" id="KW-0769">Symport</keyword>
<comment type="subcellular location">
    <subcellularLocation>
        <location evidence="1">Cell membrane</location>
        <topology evidence="1">Multi-pass membrane protein</topology>
    </subcellularLocation>
</comment>
<dbReference type="Pfam" id="PF00209">
    <property type="entry name" value="SNF"/>
    <property type="match status" value="1"/>
</dbReference>
<feature type="transmembrane region" description="Helical" evidence="16">
    <location>
        <begin position="81"/>
        <end position="98"/>
    </location>
</feature>
<keyword evidence="5 13" id="KW-0479">Metal-binding</keyword>
<evidence type="ECO:0000256" key="10">
    <source>
        <dbReference type="ARBA" id="ARBA00023136"/>
    </source>
</evidence>
<evidence type="ECO:0000256" key="12">
    <source>
        <dbReference type="ARBA" id="ARBA00023180"/>
    </source>
</evidence>
<dbReference type="GO" id="GO:0032809">
    <property type="term" value="C:neuronal cell body membrane"/>
    <property type="evidence" value="ECO:0007669"/>
    <property type="project" value="TreeGrafter"/>
</dbReference>
<keyword evidence="6" id="KW-0532">Neurotransmitter transport</keyword>
<dbReference type="GO" id="GO:0051583">
    <property type="term" value="P:dopamine uptake involved in synaptic transmission"/>
    <property type="evidence" value="ECO:0007669"/>
    <property type="project" value="TreeGrafter"/>
</dbReference>